<name>A0A2P2P0Q9_RHIMU</name>
<proteinExistence type="predicted"/>
<sequence length="38" mass="4342">MQTKCKILAERGRGANCGRLRMFITTKITILFKTSQLL</sequence>
<dbReference type="AlphaFoldDB" id="A0A2P2P0Q9"/>
<dbReference type="EMBL" id="GGEC01067820">
    <property type="protein sequence ID" value="MBX48304.1"/>
    <property type="molecule type" value="Transcribed_RNA"/>
</dbReference>
<reference evidence="1" key="1">
    <citation type="submission" date="2018-02" db="EMBL/GenBank/DDBJ databases">
        <title>Rhizophora mucronata_Transcriptome.</title>
        <authorList>
            <person name="Meera S.P."/>
            <person name="Sreeshan A."/>
            <person name="Augustine A."/>
        </authorList>
    </citation>
    <scope>NUCLEOTIDE SEQUENCE</scope>
    <source>
        <tissue evidence="1">Leaf</tissue>
    </source>
</reference>
<organism evidence="1">
    <name type="scientific">Rhizophora mucronata</name>
    <name type="common">Asiatic mangrove</name>
    <dbReference type="NCBI Taxonomy" id="61149"/>
    <lineage>
        <taxon>Eukaryota</taxon>
        <taxon>Viridiplantae</taxon>
        <taxon>Streptophyta</taxon>
        <taxon>Embryophyta</taxon>
        <taxon>Tracheophyta</taxon>
        <taxon>Spermatophyta</taxon>
        <taxon>Magnoliopsida</taxon>
        <taxon>eudicotyledons</taxon>
        <taxon>Gunneridae</taxon>
        <taxon>Pentapetalae</taxon>
        <taxon>rosids</taxon>
        <taxon>fabids</taxon>
        <taxon>Malpighiales</taxon>
        <taxon>Rhizophoraceae</taxon>
        <taxon>Rhizophora</taxon>
    </lineage>
</organism>
<accession>A0A2P2P0Q9</accession>
<protein>
    <submittedName>
        <fullName evidence="1">Uncharacterized protein</fullName>
    </submittedName>
</protein>
<evidence type="ECO:0000313" key="1">
    <source>
        <dbReference type="EMBL" id="MBX48304.1"/>
    </source>
</evidence>